<feature type="transmembrane region" description="Helical" evidence="1">
    <location>
        <begin position="534"/>
        <end position="554"/>
    </location>
</feature>
<dbReference type="InterPro" id="IPR000160">
    <property type="entry name" value="GGDEF_dom"/>
</dbReference>
<dbReference type="CDD" id="cd01949">
    <property type="entry name" value="GGDEF"/>
    <property type="match status" value="2"/>
</dbReference>
<feature type="transmembrane region" description="Helical" evidence="1">
    <location>
        <begin position="421"/>
        <end position="440"/>
    </location>
</feature>
<feature type="transmembrane region" description="Helical" evidence="1">
    <location>
        <begin position="117"/>
        <end position="135"/>
    </location>
</feature>
<dbReference type="SUPFAM" id="SSF55073">
    <property type="entry name" value="Nucleotide cyclase"/>
    <property type="match status" value="2"/>
</dbReference>
<evidence type="ECO:0000313" key="3">
    <source>
        <dbReference type="EMBL" id="NMO00700.1"/>
    </source>
</evidence>
<dbReference type="InterPro" id="IPR050469">
    <property type="entry name" value="Diguanylate_Cyclase"/>
</dbReference>
<feature type="domain" description="GGDEF" evidence="2">
    <location>
        <begin position="234"/>
        <end position="369"/>
    </location>
</feature>
<dbReference type="GO" id="GO:1902201">
    <property type="term" value="P:negative regulation of bacterial-type flagellum-dependent cell motility"/>
    <property type="evidence" value="ECO:0007669"/>
    <property type="project" value="TreeGrafter"/>
</dbReference>
<protein>
    <submittedName>
        <fullName evidence="3">GGDEF domain-containing protein</fullName>
    </submittedName>
</protein>
<dbReference type="InterPro" id="IPR029787">
    <property type="entry name" value="Nucleotide_cyclase"/>
</dbReference>
<dbReference type="NCBIfam" id="TIGR00254">
    <property type="entry name" value="GGDEF"/>
    <property type="match status" value="2"/>
</dbReference>
<comment type="caution">
    <text evidence="3">The sequence shown here is derived from an EMBL/GenBank/DDBJ whole genome shotgun (WGS) entry which is preliminary data.</text>
</comment>
<keyword evidence="4" id="KW-1185">Reference proteome</keyword>
<keyword evidence="1" id="KW-0812">Transmembrane</keyword>
<dbReference type="AlphaFoldDB" id="A0A848KQR7"/>
<sequence length="767" mass="83185">MLTRRPLLPTFPDVEERQFRIDQDLEGRSYRSEIWIILLCGGAFILAFQSYIVGGDALPSFGGVVFFAAVALPMILRWLAGAQSPVRKWSAQLFIIAVYIDIASLMTVRVLTTRQGIDVIPLVLPIGVLLTLLVVQLRLSILVATLLGGLVVIVTAELWLLDITSNRLFDLVAGSAVVVVPVAAAVGLDRANRQAWKSERDLYRLTRTDTLTGLPNRRALAERMSAVVGAGRGEAMAVAIIDIDFFKRYNDTFGHPAGDACLRRIGAYLDREVIRPGEFVARFAGEEFVVLVGDDDAVDRVEGLRSGIGGLAIPAGDPSRVVTASAGLIRLDGFDDDSPHGVDATLAAADAALYAAKRAGRDRLTVFDGPIDVRAIPERPRAIRRNTDAEPVLHTSWRQLWFDAPLEMLFREQFDEFGRPLRRYIMSGLLAVVVLIFLFQKPLLKIPDEADAIGRFTLVVGITPAVLAGLLGNTLEKLRPWSEAIYVAAVGVVITAQMVERIVQLPRGYDVVPILMPIAVVLSLCVIQIRFAMLLPSMIGYTALIAGLEVAAFPLTVNRVLTVGMLVLMAAVATRFSYRVEKSRRLSWLRSRQLDLISRTDPLTGLPNRREFDSELRSVLMAEKSGGLLILDVDDFKAFNDHFGHLAGDDCLCAVGAGLAAVSKSSHAVVARLGGEEFAAILRGSKSGGGAGVVDAAESICAAIARLGIPTTRPGAVLTASGGLAKWHWDPDHDAVEETADMLMARADEALYAAKRGGRNRMMVAQE</sequence>
<dbReference type="Gene3D" id="3.30.70.270">
    <property type="match status" value="2"/>
</dbReference>
<feature type="transmembrane region" description="Helical" evidence="1">
    <location>
        <begin position="560"/>
        <end position="578"/>
    </location>
</feature>
<dbReference type="GO" id="GO:0052621">
    <property type="term" value="F:diguanylate cyclase activity"/>
    <property type="evidence" value="ECO:0007669"/>
    <property type="project" value="TreeGrafter"/>
</dbReference>
<feature type="transmembrane region" description="Helical" evidence="1">
    <location>
        <begin position="509"/>
        <end position="527"/>
    </location>
</feature>
<dbReference type="PANTHER" id="PTHR45138:SF9">
    <property type="entry name" value="DIGUANYLATE CYCLASE DGCM-RELATED"/>
    <property type="match status" value="1"/>
</dbReference>
<dbReference type="PROSITE" id="PS50887">
    <property type="entry name" value="GGDEF"/>
    <property type="match status" value="2"/>
</dbReference>
<keyword evidence="1" id="KW-1133">Transmembrane helix</keyword>
<dbReference type="RefSeq" id="WP_170193195.1">
    <property type="nucleotide sequence ID" value="NZ_JABBNB010000004.1"/>
</dbReference>
<accession>A0A848KQR7</accession>
<reference evidence="3 4" key="1">
    <citation type="submission" date="2020-04" db="EMBL/GenBank/DDBJ databases">
        <title>Gordonia sp. nov. TBRC 11910.</title>
        <authorList>
            <person name="Suriyachadkun C."/>
        </authorList>
    </citation>
    <scope>NUCLEOTIDE SEQUENCE [LARGE SCALE GENOMIC DNA]</scope>
    <source>
        <strain evidence="3 4">TBRC 11910</strain>
    </source>
</reference>
<feature type="transmembrane region" description="Helical" evidence="1">
    <location>
        <begin position="34"/>
        <end position="52"/>
    </location>
</feature>
<dbReference type="Proteomes" id="UP000550729">
    <property type="component" value="Unassembled WGS sequence"/>
</dbReference>
<dbReference type="PANTHER" id="PTHR45138">
    <property type="entry name" value="REGULATORY COMPONENTS OF SENSORY TRANSDUCTION SYSTEM"/>
    <property type="match status" value="1"/>
</dbReference>
<feature type="domain" description="GGDEF" evidence="2">
    <location>
        <begin position="624"/>
        <end position="767"/>
    </location>
</feature>
<dbReference type="InterPro" id="IPR043128">
    <property type="entry name" value="Rev_trsase/Diguanyl_cyclase"/>
</dbReference>
<evidence type="ECO:0000259" key="2">
    <source>
        <dbReference type="PROSITE" id="PS50887"/>
    </source>
</evidence>
<keyword evidence="1" id="KW-0472">Membrane</keyword>
<dbReference type="SMART" id="SM00267">
    <property type="entry name" value="GGDEF"/>
    <property type="match status" value="2"/>
</dbReference>
<feature type="transmembrane region" description="Helical" evidence="1">
    <location>
        <begin position="58"/>
        <end position="79"/>
    </location>
</feature>
<dbReference type="GO" id="GO:0043709">
    <property type="term" value="P:cell adhesion involved in single-species biofilm formation"/>
    <property type="evidence" value="ECO:0007669"/>
    <property type="project" value="TreeGrafter"/>
</dbReference>
<dbReference type="Pfam" id="PF00990">
    <property type="entry name" value="GGDEF"/>
    <property type="match status" value="2"/>
</dbReference>
<dbReference type="EMBL" id="JABBNB010000004">
    <property type="protein sequence ID" value="NMO00700.1"/>
    <property type="molecule type" value="Genomic_DNA"/>
</dbReference>
<feature type="transmembrane region" description="Helical" evidence="1">
    <location>
        <begin position="91"/>
        <end position="111"/>
    </location>
</feature>
<evidence type="ECO:0000313" key="4">
    <source>
        <dbReference type="Proteomes" id="UP000550729"/>
    </source>
</evidence>
<feature type="transmembrane region" description="Helical" evidence="1">
    <location>
        <begin position="484"/>
        <end position="503"/>
    </location>
</feature>
<gene>
    <name evidence="3" type="ORF">HH308_05660</name>
</gene>
<evidence type="ECO:0000256" key="1">
    <source>
        <dbReference type="SAM" id="Phobius"/>
    </source>
</evidence>
<proteinExistence type="predicted"/>
<feature type="transmembrane region" description="Helical" evidence="1">
    <location>
        <begin position="452"/>
        <end position="472"/>
    </location>
</feature>
<dbReference type="GO" id="GO:0005886">
    <property type="term" value="C:plasma membrane"/>
    <property type="evidence" value="ECO:0007669"/>
    <property type="project" value="TreeGrafter"/>
</dbReference>
<organism evidence="3 4">
    <name type="scientific">Gordonia asplenii</name>
    <dbReference type="NCBI Taxonomy" id="2725283"/>
    <lineage>
        <taxon>Bacteria</taxon>
        <taxon>Bacillati</taxon>
        <taxon>Actinomycetota</taxon>
        <taxon>Actinomycetes</taxon>
        <taxon>Mycobacteriales</taxon>
        <taxon>Gordoniaceae</taxon>
        <taxon>Gordonia</taxon>
    </lineage>
</organism>
<feature type="transmembrane region" description="Helical" evidence="1">
    <location>
        <begin position="167"/>
        <end position="188"/>
    </location>
</feature>
<name>A0A848KQR7_9ACTN</name>
<feature type="transmembrane region" description="Helical" evidence="1">
    <location>
        <begin position="142"/>
        <end position="161"/>
    </location>
</feature>